<dbReference type="GO" id="GO:0051287">
    <property type="term" value="F:NAD binding"/>
    <property type="evidence" value="ECO:0007669"/>
    <property type="project" value="InterPro"/>
</dbReference>
<comment type="similarity">
    <text evidence="1">Belongs to the UDP-glucose/GDP-mannose dehydrogenase family.</text>
</comment>
<dbReference type="SUPFAM" id="SSF51735">
    <property type="entry name" value="NAD(P)-binding Rossmann-fold domains"/>
    <property type="match status" value="1"/>
</dbReference>
<dbReference type="SUPFAM" id="SSF48179">
    <property type="entry name" value="6-phosphogluconate dehydrogenase C-terminal domain-like"/>
    <property type="match status" value="1"/>
</dbReference>
<protein>
    <recommendedName>
        <fullName evidence="6">UDP-glucose/GDP-mannose dehydrogenase family protein</fullName>
    </recommendedName>
</protein>
<evidence type="ECO:0000313" key="5">
    <source>
        <dbReference type="Proteomes" id="UP000229056"/>
    </source>
</evidence>
<dbReference type="PANTHER" id="PTHR43750">
    <property type="entry name" value="UDP-GLUCOSE 6-DEHYDROGENASE TUAD"/>
    <property type="match status" value="1"/>
</dbReference>
<evidence type="ECO:0000256" key="1">
    <source>
        <dbReference type="ARBA" id="ARBA00006601"/>
    </source>
</evidence>
<feature type="domain" description="UDP-glucose/GDP-mannose dehydrogenase dimerisation" evidence="2">
    <location>
        <begin position="161"/>
        <end position="242"/>
    </location>
</feature>
<evidence type="ECO:0000259" key="2">
    <source>
        <dbReference type="Pfam" id="PF00984"/>
    </source>
</evidence>
<evidence type="ECO:0000259" key="3">
    <source>
        <dbReference type="Pfam" id="PF03721"/>
    </source>
</evidence>
<dbReference type="Gene3D" id="1.10.1040.10">
    <property type="entry name" value="N-(1-d-carboxylethyl)-l-norvaline Dehydrogenase, domain 2"/>
    <property type="match status" value="1"/>
</dbReference>
<dbReference type="InterPro" id="IPR001732">
    <property type="entry name" value="UDP-Glc/GDP-Man_DH_N"/>
</dbReference>
<proteinExistence type="inferred from homology"/>
<dbReference type="InterPro" id="IPR036291">
    <property type="entry name" value="NAD(P)-bd_dom_sf"/>
</dbReference>
<dbReference type="AlphaFoldDB" id="A0A2H0W391"/>
<dbReference type="EMBL" id="PEZY01000012">
    <property type="protein sequence ID" value="PIS05819.1"/>
    <property type="molecule type" value="Genomic_DNA"/>
</dbReference>
<dbReference type="Proteomes" id="UP000229056">
    <property type="component" value="Unassembled WGS sequence"/>
</dbReference>
<dbReference type="GO" id="GO:0016616">
    <property type="term" value="F:oxidoreductase activity, acting on the CH-OH group of donors, NAD or NADP as acceptor"/>
    <property type="evidence" value="ECO:0007669"/>
    <property type="project" value="InterPro"/>
</dbReference>
<dbReference type="Gene3D" id="3.40.50.720">
    <property type="entry name" value="NAD(P)-binding Rossmann-like Domain"/>
    <property type="match status" value="1"/>
</dbReference>
<dbReference type="InterPro" id="IPR008927">
    <property type="entry name" value="6-PGluconate_DH-like_C_sf"/>
</dbReference>
<comment type="caution">
    <text evidence="4">The sequence shown here is derived from an EMBL/GenBank/DDBJ whole genome shotgun (WGS) entry which is preliminary data.</text>
</comment>
<organism evidence="4 5">
    <name type="scientific">Candidatus Buchananbacteria bacterium CG10_big_fil_rev_8_21_14_0_10_33_19</name>
    <dbReference type="NCBI Taxonomy" id="1974525"/>
    <lineage>
        <taxon>Bacteria</taxon>
        <taxon>Candidatus Buchananiibacteriota</taxon>
    </lineage>
</organism>
<dbReference type="Pfam" id="PF03721">
    <property type="entry name" value="UDPG_MGDP_dh_N"/>
    <property type="match status" value="1"/>
</dbReference>
<sequence length="284" mass="31828">MDNIKIGFIGQGWIGKNYADNFENRGYEVIRYALEEPYLNNKEKIKDCDIVYIAVPTPSTPKGFDSSIVHEAIKLIGDGKVAVIKSTILPGTTETIQKDFPNVFVMHSPEFLTERTAAYDVANPGRNLVGIPIDNDDYRTKAQEVLDTLPLAPLSKIISAKEAELFKYIRNCFFYTKVIFMNLAYDLAQKNDCSWETIHTIMSADPWIGNMHIDPVHKSGRGAGGHCFIKDMAAFDEMYKKLVGDEAGQQVLKSLQAKNIELLLSSHKDLDLLSGVYGEDIIKK</sequence>
<dbReference type="InterPro" id="IPR013328">
    <property type="entry name" value="6PGD_dom2"/>
</dbReference>
<gene>
    <name evidence="4" type="ORF">COT80_03575</name>
</gene>
<name>A0A2H0W391_9BACT</name>
<dbReference type="PANTHER" id="PTHR43750:SF3">
    <property type="entry name" value="UDP-GLUCOSE 6-DEHYDROGENASE TUAD"/>
    <property type="match status" value="1"/>
</dbReference>
<feature type="domain" description="UDP-glucose/GDP-mannose dehydrogenase N-terminal" evidence="3">
    <location>
        <begin position="41"/>
        <end position="131"/>
    </location>
</feature>
<evidence type="ECO:0008006" key="6">
    <source>
        <dbReference type="Google" id="ProtNLM"/>
    </source>
</evidence>
<evidence type="ECO:0000313" key="4">
    <source>
        <dbReference type="EMBL" id="PIS05819.1"/>
    </source>
</evidence>
<dbReference type="Pfam" id="PF00984">
    <property type="entry name" value="UDPG_MGDP_dh"/>
    <property type="match status" value="1"/>
</dbReference>
<dbReference type="InterPro" id="IPR014026">
    <property type="entry name" value="UDP-Glc/GDP-Man_DH_dimer"/>
</dbReference>
<reference evidence="5" key="1">
    <citation type="submission" date="2017-09" db="EMBL/GenBank/DDBJ databases">
        <title>Depth-based differentiation of microbial function through sediment-hosted aquifers and enrichment of novel symbionts in the deep terrestrial subsurface.</title>
        <authorList>
            <person name="Probst A.J."/>
            <person name="Ladd B."/>
            <person name="Jarett J.K."/>
            <person name="Geller-Mcgrath D.E."/>
            <person name="Sieber C.M.K."/>
            <person name="Emerson J.B."/>
            <person name="Anantharaman K."/>
            <person name="Thomas B.C."/>
            <person name="Malmstrom R."/>
            <person name="Stieglmeier M."/>
            <person name="Klingl A."/>
            <person name="Woyke T."/>
            <person name="Ryan C.M."/>
            <person name="Banfield J.F."/>
        </authorList>
    </citation>
    <scope>NUCLEOTIDE SEQUENCE [LARGE SCALE GENOMIC DNA]</scope>
</reference>
<accession>A0A2H0W391</accession>